<organism evidence="1 2">
    <name type="scientific">Niveispirillum lacus</name>
    <dbReference type="NCBI Taxonomy" id="1981099"/>
    <lineage>
        <taxon>Bacteria</taxon>
        <taxon>Pseudomonadati</taxon>
        <taxon>Pseudomonadota</taxon>
        <taxon>Alphaproteobacteria</taxon>
        <taxon>Rhodospirillales</taxon>
        <taxon>Azospirillaceae</taxon>
        <taxon>Niveispirillum</taxon>
    </lineage>
</organism>
<dbReference type="PANTHER" id="PTHR38588">
    <property type="entry name" value="BLL0334 PROTEIN"/>
    <property type="match status" value="1"/>
</dbReference>
<dbReference type="RefSeq" id="WP_094452708.1">
    <property type="nucleotide sequence ID" value="NZ_NOXU01000011.1"/>
</dbReference>
<accession>A0A255Z826</accession>
<comment type="caution">
    <text evidence="1">The sequence shown here is derived from an EMBL/GenBank/DDBJ whole genome shotgun (WGS) entry which is preliminary data.</text>
</comment>
<protein>
    <submittedName>
        <fullName evidence="1">Carbon monoxide dehydrogenase</fullName>
    </submittedName>
</protein>
<dbReference type="InterPro" id="IPR010419">
    <property type="entry name" value="CO_DH_gsu"/>
</dbReference>
<keyword evidence="2" id="KW-1185">Reference proteome</keyword>
<dbReference type="Proteomes" id="UP000216998">
    <property type="component" value="Unassembled WGS sequence"/>
</dbReference>
<dbReference type="Pfam" id="PF06240">
    <property type="entry name" value="COXG"/>
    <property type="match status" value="1"/>
</dbReference>
<dbReference type="Gene3D" id="3.30.530.20">
    <property type="match status" value="1"/>
</dbReference>
<evidence type="ECO:0000313" key="2">
    <source>
        <dbReference type="Proteomes" id="UP000216998"/>
    </source>
</evidence>
<dbReference type="EMBL" id="NOXU01000011">
    <property type="protein sequence ID" value="OYQ37713.1"/>
    <property type="molecule type" value="Genomic_DNA"/>
</dbReference>
<dbReference type="CDD" id="cd05018">
    <property type="entry name" value="CoxG"/>
    <property type="match status" value="1"/>
</dbReference>
<dbReference type="SUPFAM" id="SSF55961">
    <property type="entry name" value="Bet v1-like"/>
    <property type="match status" value="1"/>
</dbReference>
<dbReference type="PANTHER" id="PTHR38588:SF1">
    <property type="entry name" value="BLL0334 PROTEIN"/>
    <property type="match status" value="1"/>
</dbReference>
<gene>
    <name evidence="1" type="ORF">CHU95_00695</name>
</gene>
<proteinExistence type="predicted"/>
<dbReference type="InterPro" id="IPR023393">
    <property type="entry name" value="START-like_dom_sf"/>
</dbReference>
<sequence length="149" mass="15580">MDMEGEYAIPASRDRVWSALNDPAVLLRCIPGCEELDKLSDTEMTAKLKLKIGPVSARFAGKVHLYDMDAPNGYRISGEGQGGAAGFGKGGATVTLADAPDGGTVLRYKAEAAVGGKLAQLGARLIQGTAAKLADEFFAAFARIMSEEA</sequence>
<name>A0A255Z826_9PROT</name>
<reference evidence="1 2" key="1">
    <citation type="submission" date="2017-07" db="EMBL/GenBank/DDBJ databases">
        <title>Niveispirillum cyanobacteriorum sp. nov., isolated from cyanobacterial aggregates in a eutrophic lake.</title>
        <authorList>
            <person name="Cai H."/>
        </authorList>
    </citation>
    <scope>NUCLEOTIDE SEQUENCE [LARGE SCALE GENOMIC DNA]</scope>
    <source>
        <strain evidence="2">TH1-14</strain>
    </source>
</reference>
<dbReference type="OrthoDB" id="9787428at2"/>
<evidence type="ECO:0000313" key="1">
    <source>
        <dbReference type="EMBL" id="OYQ37713.1"/>
    </source>
</evidence>
<dbReference type="AlphaFoldDB" id="A0A255Z826"/>